<comment type="caution">
    <text evidence="3">The sequence shown here is derived from an EMBL/GenBank/DDBJ whole genome shotgun (WGS) entry which is preliminary data.</text>
</comment>
<dbReference type="InterPro" id="IPR019546">
    <property type="entry name" value="TAT_signal_bac_arc"/>
</dbReference>
<evidence type="ECO:0000313" key="3">
    <source>
        <dbReference type="EMBL" id="GAK44697.1"/>
    </source>
</evidence>
<proteinExistence type="inferred from homology"/>
<dbReference type="Pfam" id="PF01425">
    <property type="entry name" value="Amidase"/>
    <property type="match status" value="1"/>
</dbReference>
<name>A0A081B9H9_9HYPH</name>
<dbReference type="eggNOG" id="COG0154">
    <property type="taxonomic scope" value="Bacteria"/>
</dbReference>
<evidence type="ECO:0000259" key="2">
    <source>
        <dbReference type="Pfam" id="PF01425"/>
    </source>
</evidence>
<sequence length="535" mass="57200">MNNLNGSFRYIAFYLAKRGAILPSYPSAEMEKTEFWEEYMDRRQFLKGSAAAGALAIGFRHMPARAANDPFVKLDALGQAALVKKKEVTPLELVDAAIARIERLDGKVNAVVTETFEAAREEAKAGAGEGAFAGVPYLLKDLNDLKGGRRTSGSKMLADYVSDWQSPYTDKTLETGLVVLGKSNTPEFGLLATTEPLLLGACRNPWDLEHSTGGSSGGSAAATAAGMVPFAQSSDGGGSIRIPASCCGLFGLKPSRGRMLEQNKDPMPGDISVKHVISRSVRDSAALLDLTEVKEGGAFAPTGNVTDAGTKRLKIAFSMARYDGSDPDGDVRKAIEETAELCKGLGHEIVDVTPPIDGPKFIDHFLTAWASGPAQLKALVEEKTGKPAAETGLLEPWTLGLADFFNAKDADAMKNALAYFAKVEADIAEFFTGYDVWLTPTLASAPPKLGEQAPTVDFDTLYERTTTYVAYTPQHNVAGTPAMSVPLSWNEAGLPIGSQFAAAKGQEGLLLQLAYELEKAQPWMDKWAPYSAVNA</sequence>
<dbReference type="InterPro" id="IPR000120">
    <property type="entry name" value="Amidase"/>
</dbReference>
<dbReference type="InterPro" id="IPR036928">
    <property type="entry name" value="AS_sf"/>
</dbReference>
<dbReference type="STRING" id="1333998.M2A_1196"/>
<protein>
    <submittedName>
        <fullName evidence="3">Amidase</fullName>
    </submittedName>
</protein>
<dbReference type="Proteomes" id="UP000028702">
    <property type="component" value="Unassembled WGS sequence"/>
</dbReference>
<keyword evidence="4" id="KW-1185">Reference proteome</keyword>
<dbReference type="PANTHER" id="PTHR11895">
    <property type="entry name" value="TRANSAMIDASE"/>
    <property type="match status" value="1"/>
</dbReference>
<feature type="domain" description="Amidase" evidence="2">
    <location>
        <begin position="92"/>
        <end position="511"/>
    </location>
</feature>
<dbReference type="SUPFAM" id="SSF75304">
    <property type="entry name" value="Amidase signature (AS) enzymes"/>
    <property type="match status" value="1"/>
</dbReference>
<comment type="similarity">
    <text evidence="1">Belongs to the amidase family.</text>
</comment>
<dbReference type="AlphaFoldDB" id="A0A081B9H9"/>
<reference evidence="3 4" key="1">
    <citation type="submission" date="2014-07" db="EMBL/GenBank/DDBJ databases">
        <title>Tepidicaulis marinum gen. nov., sp. nov., a novel marine bacterium denitrifying nitrate to nitrous oxide strictly under microaerobic conditions.</title>
        <authorList>
            <person name="Takeuchi M."/>
            <person name="Yamagishi T."/>
            <person name="Kamagata Y."/>
            <person name="Oshima K."/>
            <person name="Hattori M."/>
            <person name="Katayama T."/>
            <person name="Hanada S."/>
            <person name="Tamaki H."/>
            <person name="Marumo K."/>
            <person name="Maeda H."/>
            <person name="Nedachi M."/>
            <person name="Iwasaki W."/>
            <person name="Suwa Y."/>
            <person name="Sakata S."/>
        </authorList>
    </citation>
    <scope>NUCLEOTIDE SEQUENCE [LARGE SCALE GENOMIC DNA]</scope>
    <source>
        <strain evidence="3 4">MA2</strain>
    </source>
</reference>
<dbReference type="EMBL" id="BBIO01000005">
    <property type="protein sequence ID" value="GAK44697.1"/>
    <property type="molecule type" value="Genomic_DNA"/>
</dbReference>
<dbReference type="Pfam" id="PF10518">
    <property type="entry name" value="TAT_signal"/>
    <property type="match status" value="1"/>
</dbReference>
<evidence type="ECO:0000256" key="1">
    <source>
        <dbReference type="ARBA" id="ARBA00009199"/>
    </source>
</evidence>
<dbReference type="NCBIfam" id="TIGR01409">
    <property type="entry name" value="TAT_signal_seq"/>
    <property type="match status" value="1"/>
</dbReference>
<dbReference type="GO" id="GO:0003824">
    <property type="term" value="F:catalytic activity"/>
    <property type="evidence" value="ECO:0007669"/>
    <property type="project" value="InterPro"/>
</dbReference>
<dbReference type="InterPro" id="IPR023631">
    <property type="entry name" value="Amidase_dom"/>
</dbReference>
<accession>A0A081B9H9</accession>
<evidence type="ECO:0000313" key="4">
    <source>
        <dbReference type="Proteomes" id="UP000028702"/>
    </source>
</evidence>
<dbReference type="PANTHER" id="PTHR11895:SF7">
    <property type="entry name" value="GLUTAMYL-TRNA(GLN) AMIDOTRANSFERASE SUBUNIT A, MITOCHONDRIAL"/>
    <property type="match status" value="1"/>
</dbReference>
<dbReference type="PROSITE" id="PS51318">
    <property type="entry name" value="TAT"/>
    <property type="match status" value="1"/>
</dbReference>
<dbReference type="NCBIfam" id="NF005899">
    <property type="entry name" value="PRK07869.1"/>
    <property type="match status" value="1"/>
</dbReference>
<gene>
    <name evidence="3" type="ORF">M2A_1196</name>
</gene>
<organism evidence="3 4">
    <name type="scientific">Tepidicaulis marinus</name>
    <dbReference type="NCBI Taxonomy" id="1333998"/>
    <lineage>
        <taxon>Bacteria</taxon>
        <taxon>Pseudomonadati</taxon>
        <taxon>Pseudomonadota</taxon>
        <taxon>Alphaproteobacteria</taxon>
        <taxon>Hyphomicrobiales</taxon>
        <taxon>Parvibaculaceae</taxon>
        <taxon>Tepidicaulis</taxon>
    </lineage>
</organism>
<dbReference type="Gene3D" id="3.90.1300.10">
    <property type="entry name" value="Amidase signature (AS) domain"/>
    <property type="match status" value="1"/>
</dbReference>
<dbReference type="InterPro" id="IPR006311">
    <property type="entry name" value="TAT_signal"/>
</dbReference>